<dbReference type="PANTHER" id="PTHR11690">
    <property type="entry name" value="AMILORIDE-SENSITIVE SODIUM CHANNEL-RELATED"/>
    <property type="match status" value="1"/>
</dbReference>
<accession>A0A8W8KZF4</accession>
<keyword evidence="2 11" id="KW-0813">Transport</keyword>
<name>A0A8W8KZF4_MAGGI</name>
<evidence type="ECO:0000256" key="9">
    <source>
        <dbReference type="ARBA" id="ARBA00023201"/>
    </source>
</evidence>
<organism evidence="13 14">
    <name type="scientific">Magallana gigas</name>
    <name type="common">Pacific oyster</name>
    <name type="synonym">Crassostrea gigas</name>
    <dbReference type="NCBI Taxonomy" id="29159"/>
    <lineage>
        <taxon>Eukaryota</taxon>
        <taxon>Metazoa</taxon>
        <taxon>Spiralia</taxon>
        <taxon>Lophotrochozoa</taxon>
        <taxon>Mollusca</taxon>
        <taxon>Bivalvia</taxon>
        <taxon>Autobranchia</taxon>
        <taxon>Pteriomorphia</taxon>
        <taxon>Ostreida</taxon>
        <taxon>Ostreoidea</taxon>
        <taxon>Ostreidae</taxon>
        <taxon>Magallana</taxon>
    </lineage>
</organism>
<keyword evidence="3 11" id="KW-0894">Sodium channel</keyword>
<evidence type="ECO:0000256" key="3">
    <source>
        <dbReference type="ARBA" id="ARBA00022461"/>
    </source>
</evidence>
<protein>
    <submittedName>
        <fullName evidence="13">Uncharacterized protein</fullName>
    </submittedName>
</protein>
<evidence type="ECO:0000256" key="7">
    <source>
        <dbReference type="ARBA" id="ARBA00023065"/>
    </source>
</evidence>
<dbReference type="GO" id="GO:0005886">
    <property type="term" value="C:plasma membrane"/>
    <property type="evidence" value="ECO:0007669"/>
    <property type="project" value="TreeGrafter"/>
</dbReference>
<keyword evidence="10 11" id="KW-0407">Ion channel</keyword>
<keyword evidence="9 11" id="KW-0739">Sodium transport</keyword>
<dbReference type="Proteomes" id="UP000005408">
    <property type="component" value="Unassembled WGS sequence"/>
</dbReference>
<proteinExistence type="inferred from homology"/>
<feature type="transmembrane region" description="Helical" evidence="12">
    <location>
        <begin position="34"/>
        <end position="55"/>
    </location>
</feature>
<evidence type="ECO:0000256" key="6">
    <source>
        <dbReference type="ARBA" id="ARBA00023053"/>
    </source>
</evidence>
<evidence type="ECO:0000313" key="13">
    <source>
        <dbReference type="EnsemblMetazoa" id="G25234.1:cds"/>
    </source>
</evidence>
<evidence type="ECO:0000313" key="14">
    <source>
        <dbReference type="Proteomes" id="UP000005408"/>
    </source>
</evidence>
<evidence type="ECO:0000256" key="8">
    <source>
        <dbReference type="ARBA" id="ARBA00023136"/>
    </source>
</evidence>
<evidence type="ECO:0000256" key="11">
    <source>
        <dbReference type="RuleBase" id="RU000679"/>
    </source>
</evidence>
<evidence type="ECO:0000256" key="12">
    <source>
        <dbReference type="SAM" id="Phobius"/>
    </source>
</evidence>
<evidence type="ECO:0000256" key="4">
    <source>
        <dbReference type="ARBA" id="ARBA00022692"/>
    </source>
</evidence>
<dbReference type="PRINTS" id="PR01078">
    <property type="entry name" value="AMINACHANNEL"/>
</dbReference>
<comment type="subcellular location">
    <subcellularLocation>
        <location evidence="1">Membrane</location>
        <topology evidence="1">Multi-pass membrane protein</topology>
    </subcellularLocation>
</comment>
<evidence type="ECO:0000256" key="2">
    <source>
        <dbReference type="ARBA" id="ARBA00022448"/>
    </source>
</evidence>
<keyword evidence="4 11" id="KW-0812">Transmembrane</keyword>
<dbReference type="PANTHER" id="PTHR11690:SF244">
    <property type="entry name" value="DEGENERIN LIKE"/>
    <property type="match status" value="1"/>
</dbReference>
<comment type="similarity">
    <text evidence="11">Belongs to the amiloride-sensitive sodium channel (TC 1.A.6) family.</text>
</comment>
<keyword evidence="8 12" id="KW-0472">Membrane</keyword>
<keyword evidence="14" id="KW-1185">Reference proteome</keyword>
<keyword evidence="7 11" id="KW-0406">Ion transport</keyword>
<evidence type="ECO:0000256" key="1">
    <source>
        <dbReference type="ARBA" id="ARBA00004141"/>
    </source>
</evidence>
<dbReference type="EnsemblMetazoa" id="G25234.1">
    <property type="protein sequence ID" value="G25234.1:cds"/>
    <property type="gene ID" value="G25234"/>
</dbReference>
<keyword evidence="5 12" id="KW-1133">Transmembrane helix</keyword>
<dbReference type="Gene3D" id="2.60.470.10">
    <property type="entry name" value="Acid-sensing ion channels like domains"/>
    <property type="match status" value="1"/>
</dbReference>
<dbReference type="InterPro" id="IPR001873">
    <property type="entry name" value="ENaC"/>
</dbReference>
<reference evidence="13" key="1">
    <citation type="submission" date="2022-08" db="UniProtKB">
        <authorList>
            <consortium name="EnsemblMetazoa"/>
        </authorList>
    </citation>
    <scope>IDENTIFICATION</scope>
    <source>
        <strain evidence="13">05x7-T-G4-1.051#20</strain>
    </source>
</reference>
<evidence type="ECO:0000256" key="10">
    <source>
        <dbReference type="ARBA" id="ARBA00023303"/>
    </source>
</evidence>
<dbReference type="GO" id="GO:0015280">
    <property type="term" value="F:ligand-gated sodium channel activity"/>
    <property type="evidence" value="ECO:0007669"/>
    <property type="project" value="TreeGrafter"/>
</dbReference>
<dbReference type="AlphaFoldDB" id="A0A8W8KZF4"/>
<keyword evidence="6" id="KW-0915">Sodium</keyword>
<dbReference type="Pfam" id="PF00858">
    <property type="entry name" value="ASC"/>
    <property type="match status" value="1"/>
</dbReference>
<sequence>MPKHIPKICKEFTEYTSMHGIGRFGSAQFLIQKILWMLLFCACIAYCLFQTYSLYVQFQSEPTNTLMKQSYGEIEFPKVSFCNLNPMKFSKMLENEKLFQIINETATKNQVELTEFGLYLEKYLKMYQPQAPLGIESDSDSKNLFYREMAQYSTLDEVAQPRNEFIISCEFEGVKCNTSELKPYRDEFYGRCYKFEPQVSTKQASPGPQGGLTLTLNAEKEEYIPFITGSAGVIMDISKKSANPSSRNPSMKITGTLLSPQTETNIALKNVEYKRLPGSKGKCSKSANSSVAVCSK</sequence>
<evidence type="ECO:0000256" key="5">
    <source>
        <dbReference type="ARBA" id="ARBA00022989"/>
    </source>
</evidence>